<protein>
    <submittedName>
        <fullName evidence="1">50S ribosomal protein L11 methyltransferase</fullName>
    </submittedName>
</protein>
<dbReference type="Gene3D" id="3.40.50.150">
    <property type="entry name" value="Vaccinia Virus protein VP39"/>
    <property type="match status" value="1"/>
</dbReference>
<dbReference type="CDD" id="cd02440">
    <property type="entry name" value="AdoMet_MTases"/>
    <property type="match status" value="1"/>
</dbReference>
<dbReference type="Proteomes" id="UP000690515">
    <property type="component" value="Unassembled WGS sequence"/>
</dbReference>
<accession>A0ABS5ZAV0</accession>
<keyword evidence="1" id="KW-0689">Ribosomal protein</keyword>
<organism evidence="1 2">
    <name type="scientific">Zooshikella harenae</name>
    <dbReference type="NCBI Taxonomy" id="2827238"/>
    <lineage>
        <taxon>Bacteria</taxon>
        <taxon>Pseudomonadati</taxon>
        <taxon>Pseudomonadota</taxon>
        <taxon>Gammaproteobacteria</taxon>
        <taxon>Oceanospirillales</taxon>
        <taxon>Zooshikellaceae</taxon>
        <taxon>Zooshikella</taxon>
    </lineage>
</organism>
<dbReference type="GO" id="GO:0032259">
    <property type="term" value="P:methylation"/>
    <property type="evidence" value="ECO:0007669"/>
    <property type="project" value="UniProtKB-KW"/>
</dbReference>
<dbReference type="SUPFAM" id="SSF53335">
    <property type="entry name" value="S-adenosyl-L-methionine-dependent methyltransferases"/>
    <property type="match status" value="1"/>
</dbReference>
<dbReference type="GO" id="GO:0008168">
    <property type="term" value="F:methyltransferase activity"/>
    <property type="evidence" value="ECO:0007669"/>
    <property type="project" value="UniProtKB-KW"/>
</dbReference>
<name>A0ABS5ZAV0_9GAMM</name>
<keyword evidence="1" id="KW-0489">Methyltransferase</keyword>
<dbReference type="EMBL" id="JAGSOY010000015">
    <property type="protein sequence ID" value="MBU2711155.1"/>
    <property type="molecule type" value="Genomic_DNA"/>
</dbReference>
<keyword evidence="1" id="KW-0808">Transferase</keyword>
<proteinExistence type="predicted"/>
<evidence type="ECO:0000313" key="2">
    <source>
        <dbReference type="Proteomes" id="UP000690515"/>
    </source>
</evidence>
<keyword evidence="2" id="KW-1185">Reference proteome</keyword>
<sequence>MRIPENVSQETYCQLWLAANQQRFTTNYTAANIPIIVYQQVFCPSTELTHSTSFLLSKLPDLSKKVIACDIDPVAIANCKENIARHQLDSINVFEALPANDKLFDVIIANLPILESGWDYVVTDIKKLYDDFLNQVYFYLTHNGQCYFSFASFGNHQVLSALDASPLTWHMHQAHRFGCYWQVFETTKA</sequence>
<dbReference type="Pfam" id="PF06325">
    <property type="entry name" value="PrmA"/>
    <property type="match status" value="1"/>
</dbReference>
<evidence type="ECO:0000313" key="1">
    <source>
        <dbReference type="EMBL" id="MBU2711155.1"/>
    </source>
</evidence>
<comment type="caution">
    <text evidence="1">The sequence shown here is derived from an EMBL/GenBank/DDBJ whole genome shotgun (WGS) entry which is preliminary data.</text>
</comment>
<gene>
    <name evidence="1" type="ORF">KCG35_08790</name>
</gene>
<reference evidence="1 2" key="1">
    <citation type="submission" date="2021-04" db="EMBL/GenBank/DDBJ databases">
        <authorList>
            <person name="Pira H."/>
            <person name="Risdian C."/>
            <person name="Wink J."/>
        </authorList>
    </citation>
    <scope>NUCLEOTIDE SEQUENCE [LARGE SCALE GENOMIC DNA]</scope>
    <source>
        <strain evidence="1 2">WH53</strain>
    </source>
</reference>
<dbReference type="GO" id="GO:0005840">
    <property type="term" value="C:ribosome"/>
    <property type="evidence" value="ECO:0007669"/>
    <property type="project" value="UniProtKB-KW"/>
</dbReference>
<keyword evidence="1" id="KW-0687">Ribonucleoprotein</keyword>
<dbReference type="RefSeq" id="WP_215819314.1">
    <property type="nucleotide sequence ID" value="NZ_JAGSOY010000015.1"/>
</dbReference>
<dbReference type="InterPro" id="IPR029063">
    <property type="entry name" value="SAM-dependent_MTases_sf"/>
</dbReference>